<organism evidence="9 10">
    <name type="scientific">Armillaria gallica</name>
    <name type="common">Bulbous honey fungus</name>
    <name type="synonym">Armillaria bulbosa</name>
    <dbReference type="NCBI Taxonomy" id="47427"/>
    <lineage>
        <taxon>Eukaryota</taxon>
        <taxon>Fungi</taxon>
        <taxon>Dikarya</taxon>
        <taxon>Basidiomycota</taxon>
        <taxon>Agaricomycotina</taxon>
        <taxon>Agaricomycetes</taxon>
        <taxon>Agaricomycetidae</taxon>
        <taxon>Agaricales</taxon>
        <taxon>Marasmiineae</taxon>
        <taxon>Physalacriaceae</taxon>
        <taxon>Armillaria</taxon>
    </lineage>
</organism>
<reference evidence="10" key="1">
    <citation type="journal article" date="2017" name="Nat. Ecol. Evol.">
        <title>Genome expansion and lineage-specific genetic innovations in the forest pathogenic fungi Armillaria.</title>
        <authorList>
            <person name="Sipos G."/>
            <person name="Prasanna A.N."/>
            <person name="Walter M.C."/>
            <person name="O'Connor E."/>
            <person name="Balint B."/>
            <person name="Krizsan K."/>
            <person name="Kiss B."/>
            <person name="Hess J."/>
            <person name="Varga T."/>
            <person name="Slot J."/>
            <person name="Riley R."/>
            <person name="Boka B."/>
            <person name="Rigling D."/>
            <person name="Barry K."/>
            <person name="Lee J."/>
            <person name="Mihaltcheva S."/>
            <person name="LaButti K."/>
            <person name="Lipzen A."/>
            <person name="Waldron R."/>
            <person name="Moloney N.M."/>
            <person name="Sperisen C."/>
            <person name="Kredics L."/>
            <person name="Vagvoelgyi C."/>
            <person name="Patrignani A."/>
            <person name="Fitzpatrick D."/>
            <person name="Nagy I."/>
            <person name="Doyle S."/>
            <person name="Anderson J.B."/>
            <person name="Grigoriev I.V."/>
            <person name="Gueldener U."/>
            <person name="Muensterkoetter M."/>
            <person name="Nagy L.G."/>
        </authorList>
    </citation>
    <scope>NUCLEOTIDE SEQUENCE [LARGE SCALE GENOMIC DNA]</scope>
    <source>
        <strain evidence="10">Ar21-2</strain>
    </source>
</reference>
<dbReference type="PANTHER" id="PTHR11932">
    <property type="entry name" value="CULLIN"/>
    <property type="match status" value="1"/>
</dbReference>
<dbReference type="Gene3D" id="1.10.10.10">
    <property type="entry name" value="Winged helix-like DNA-binding domain superfamily/Winged helix DNA-binding domain"/>
    <property type="match status" value="2"/>
</dbReference>
<evidence type="ECO:0000256" key="6">
    <source>
        <dbReference type="PROSITE-ProRule" id="PRU00330"/>
    </source>
</evidence>
<dbReference type="SUPFAM" id="SSF46785">
    <property type="entry name" value="Winged helix' DNA-binding domain"/>
    <property type="match status" value="1"/>
</dbReference>
<dbReference type="PROSITE" id="PS50069">
    <property type="entry name" value="CULLIN_2"/>
    <property type="match status" value="1"/>
</dbReference>
<evidence type="ECO:0000256" key="7">
    <source>
        <dbReference type="RuleBase" id="RU003829"/>
    </source>
</evidence>
<dbReference type="FunFam" id="1.10.10.10:FF:000014">
    <property type="entry name" value="Cullin 1"/>
    <property type="match status" value="1"/>
</dbReference>
<evidence type="ECO:0000259" key="8">
    <source>
        <dbReference type="PROSITE" id="PS50069"/>
    </source>
</evidence>
<dbReference type="EMBL" id="KZ293668">
    <property type="protein sequence ID" value="PBK89618.1"/>
    <property type="molecule type" value="Genomic_DNA"/>
</dbReference>
<dbReference type="Pfam" id="PF00888">
    <property type="entry name" value="Cullin"/>
    <property type="match status" value="1"/>
</dbReference>
<comment type="similarity">
    <text evidence="2 6 7">Belongs to the cullin family.</text>
</comment>
<dbReference type="InterPro" id="IPR016159">
    <property type="entry name" value="Cullin_repeat-like_dom_sf"/>
</dbReference>
<dbReference type="SMART" id="SM00182">
    <property type="entry name" value="CULLIN"/>
    <property type="match status" value="1"/>
</dbReference>
<dbReference type="InterPro" id="IPR016158">
    <property type="entry name" value="Cullin_homology"/>
</dbReference>
<dbReference type="InterPro" id="IPR059120">
    <property type="entry name" value="Cullin-like_AB"/>
</dbReference>
<keyword evidence="10" id="KW-1185">Reference proteome</keyword>
<dbReference type="Proteomes" id="UP000217790">
    <property type="component" value="Unassembled WGS sequence"/>
</dbReference>
<keyword evidence="5" id="KW-0832">Ubl conjugation</keyword>
<proteinExistence type="inferred from homology"/>
<dbReference type="SUPFAM" id="SSF74788">
    <property type="entry name" value="Cullin repeat-like"/>
    <property type="match status" value="1"/>
</dbReference>
<dbReference type="OrthoDB" id="27073at2759"/>
<comment type="pathway">
    <text evidence="1">Protein modification; protein ubiquitination.</text>
</comment>
<evidence type="ECO:0000256" key="1">
    <source>
        <dbReference type="ARBA" id="ARBA00004906"/>
    </source>
</evidence>
<evidence type="ECO:0000313" key="10">
    <source>
        <dbReference type="Proteomes" id="UP000217790"/>
    </source>
</evidence>
<dbReference type="Gene3D" id="1.20.1310.10">
    <property type="entry name" value="Cullin Repeats"/>
    <property type="match status" value="4"/>
</dbReference>
<dbReference type="SUPFAM" id="SSF75632">
    <property type="entry name" value="Cullin homology domain"/>
    <property type="match status" value="1"/>
</dbReference>
<sequence>MASSRILTRLPAKSSDFKTIWTYLERGLDLIMTSPESVLASGSYTLLYTVVYNYCSSSTHTRAVSSNINENAWNILQVKDRRDAGVAGARLYIELIQYFVAHLKNIRDNANRLREEALLTYYADKWRWYTAGTQYVHRVFSYLNRSWVAEERGQKYKNVYPVYTLALVQWKDHLLVPMQQQNYRLTIALLHLVERQRNGETIDQSLLKRVVDSFVALGLNDEDLNMRCLDVYKDHIETPFLAIIKAHYKNESEAFLLENSVPDYRKKTTEWLQEEQDRIEGYLAIETQTSIVSAFEEVFTHAHANAMWDTFQSLPEFHRDVVLQLQPPLSRIREELVLSRKMLEEDLKQAGLDAVSALVGEDGGAPDLQDYVDALLKIRAKYSAFVAQNLKGDPECMISFNKTCGDIVNQKATGGTSTSISPELLVKHTDLLLRKNSKIVKEQDLDDALDIVMVVFNYLEDKDIFQRFYATRLSKRLIYDTSVSDESEAAIVSKLGEACGPEYTRKLQQMLTDMKLSKDLTDQFNLEREQDSDTDMTFSVMVLGTNSWPLDPPSHEFTIPRDIYPTYDRFQQYYQAKHSGRKLTWLWNYSRNELRTNYLNQKYILMTSSFQMAILVMYNSHDTLSLNEIVTATSIPKEVVTQILAILVKARILVNEESEQYDLNPNFRSKKIRINLNRPIKTEEVGEVLKNVDEDRKYVTQATIIRVMKARQSMTNQQLIQEVISQLSQRFTPNVADIKKAIGVLLEKEYIERVQGTKDSFAYVA</sequence>
<dbReference type="InParanoid" id="A0A2H3DFI6"/>
<dbReference type="InterPro" id="IPR019559">
    <property type="entry name" value="Cullin_neddylation_domain"/>
</dbReference>
<feature type="domain" description="Cullin family profile" evidence="8">
    <location>
        <begin position="420"/>
        <end position="648"/>
    </location>
</feature>
<dbReference type="InterPro" id="IPR036390">
    <property type="entry name" value="WH_DNA-bd_sf"/>
</dbReference>
<dbReference type="InterPro" id="IPR045093">
    <property type="entry name" value="Cullin"/>
</dbReference>
<accession>A0A2H3DFI6</accession>
<dbReference type="InterPro" id="IPR001373">
    <property type="entry name" value="Cullin_N"/>
</dbReference>
<protein>
    <submittedName>
        <fullName evidence="9">Cullin-domain-containing protein</fullName>
    </submittedName>
</protein>
<evidence type="ECO:0000256" key="3">
    <source>
        <dbReference type="ARBA" id="ARBA00022499"/>
    </source>
</evidence>
<dbReference type="Pfam" id="PF10557">
    <property type="entry name" value="Cullin_Nedd8"/>
    <property type="match status" value="1"/>
</dbReference>
<evidence type="ECO:0000256" key="4">
    <source>
        <dbReference type="ARBA" id="ARBA00022786"/>
    </source>
</evidence>
<dbReference type="PROSITE" id="PS01256">
    <property type="entry name" value="CULLIN_1"/>
    <property type="match status" value="1"/>
</dbReference>
<dbReference type="InterPro" id="IPR036388">
    <property type="entry name" value="WH-like_DNA-bd_sf"/>
</dbReference>
<name>A0A2H3DFI6_ARMGA</name>
<gene>
    <name evidence="9" type="ORF">ARMGADRAFT_1015221</name>
</gene>
<dbReference type="AlphaFoldDB" id="A0A2H3DFI6"/>
<evidence type="ECO:0000256" key="2">
    <source>
        <dbReference type="ARBA" id="ARBA00006019"/>
    </source>
</evidence>
<dbReference type="Pfam" id="PF26557">
    <property type="entry name" value="Cullin_AB"/>
    <property type="match status" value="1"/>
</dbReference>
<dbReference type="STRING" id="47427.A0A2H3DFI6"/>
<dbReference type="FunFam" id="4.10.1030.10:FF:000002">
    <property type="entry name" value="cullin homolog 1"/>
    <property type="match status" value="1"/>
</dbReference>
<dbReference type="Gene3D" id="4.10.1030.10">
    <property type="entry name" value="Ring Box Chain A, domain 5"/>
    <property type="match status" value="1"/>
</dbReference>
<keyword evidence="3" id="KW-1017">Isopeptide bond</keyword>
<evidence type="ECO:0000256" key="5">
    <source>
        <dbReference type="ARBA" id="ARBA00022843"/>
    </source>
</evidence>
<dbReference type="FunFam" id="1.20.1310.10:FF:000002">
    <property type="entry name" value="cullin-3 isoform X1"/>
    <property type="match status" value="1"/>
</dbReference>
<dbReference type="GO" id="GO:0031461">
    <property type="term" value="C:cullin-RING ubiquitin ligase complex"/>
    <property type="evidence" value="ECO:0007669"/>
    <property type="project" value="InterPro"/>
</dbReference>
<dbReference type="OMA" id="FKSNTHI"/>
<dbReference type="InterPro" id="IPR016157">
    <property type="entry name" value="Cullin_CS"/>
</dbReference>
<dbReference type="InterPro" id="IPR036317">
    <property type="entry name" value="Cullin_homology_sf"/>
</dbReference>
<dbReference type="FunFam" id="1.20.1310.10:FF:000001">
    <property type="entry name" value="Cullin 3"/>
    <property type="match status" value="1"/>
</dbReference>
<evidence type="ECO:0000313" key="9">
    <source>
        <dbReference type="EMBL" id="PBK89618.1"/>
    </source>
</evidence>
<dbReference type="FunCoup" id="A0A2H3DFI6">
    <property type="interactions" value="591"/>
</dbReference>
<keyword evidence="4" id="KW-0833">Ubl conjugation pathway</keyword>
<dbReference type="GO" id="GO:0006511">
    <property type="term" value="P:ubiquitin-dependent protein catabolic process"/>
    <property type="evidence" value="ECO:0007669"/>
    <property type="project" value="InterPro"/>
</dbReference>
<dbReference type="SMART" id="SM00884">
    <property type="entry name" value="Cullin_Nedd8"/>
    <property type="match status" value="1"/>
</dbReference>
<dbReference type="GO" id="GO:0031625">
    <property type="term" value="F:ubiquitin protein ligase binding"/>
    <property type="evidence" value="ECO:0007669"/>
    <property type="project" value="InterPro"/>
</dbReference>